<dbReference type="InterPro" id="IPR012133">
    <property type="entry name" value="Alpha-hydoxy_acid_DH_FMN"/>
</dbReference>
<evidence type="ECO:0000256" key="4">
    <source>
        <dbReference type="ARBA" id="ARBA00023002"/>
    </source>
</evidence>
<comment type="cofactor">
    <cofactor evidence="1">
        <name>FMN</name>
        <dbReference type="ChEBI" id="CHEBI:58210"/>
    </cofactor>
</comment>
<dbReference type="CDD" id="cd02809">
    <property type="entry name" value="alpha_hydroxyacid_oxid_FMN"/>
    <property type="match status" value="1"/>
</dbReference>
<keyword evidence="3" id="KW-0288">FMN</keyword>
<reference evidence="7 8" key="1">
    <citation type="submission" date="2024-02" db="EMBL/GenBank/DDBJ databases">
        <title>Full genome sequence of Nocardioides kribbensis.</title>
        <authorList>
            <person name="Poletto B.L."/>
            <person name="Silva G."/>
            <person name="Galante D."/>
            <person name="Campos K.R."/>
            <person name="Santos M.B.N."/>
            <person name="Sacchi C.T."/>
        </authorList>
    </citation>
    <scope>NUCLEOTIDE SEQUENCE [LARGE SCALE GENOMIC DNA]</scope>
    <source>
        <strain evidence="7 8">O4R</strain>
    </source>
</reference>
<evidence type="ECO:0000256" key="5">
    <source>
        <dbReference type="ARBA" id="ARBA00024042"/>
    </source>
</evidence>
<dbReference type="PIRSF" id="PIRSF000138">
    <property type="entry name" value="Al-hdrx_acd_dh"/>
    <property type="match status" value="1"/>
</dbReference>
<evidence type="ECO:0000259" key="6">
    <source>
        <dbReference type="PROSITE" id="PS51349"/>
    </source>
</evidence>
<proteinExistence type="inferred from homology"/>
<comment type="similarity">
    <text evidence="5">Belongs to the FMN-dependent alpha-hydroxy acid dehydrogenase family.</text>
</comment>
<dbReference type="InterPro" id="IPR008259">
    <property type="entry name" value="FMN_hydac_DH_AS"/>
</dbReference>
<keyword evidence="8" id="KW-1185">Reference proteome</keyword>
<dbReference type="PROSITE" id="PS51349">
    <property type="entry name" value="FMN_HYDROXY_ACID_DH_2"/>
    <property type="match status" value="1"/>
</dbReference>
<name>A0ABV1NX49_9ACTN</name>
<dbReference type="PROSITE" id="PS00557">
    <property type="entry name" value="FMN_HYDROXY_ACID_DH_1"/>
    <property type="match status" value="1"/>
</dbReference>
<dbReference type="EMBL" id="JBEGDP010000006">
    <property type="protein sequence ID" value="MEQ7847089.1"/>
    <property type="molecule type" value="Genomic_DNA"/>
</dbReference>
<keyword evidence="2" id="KW-0285">Flavoprotein</keyword>
<dbReference type="RefSeq" id="WP_349804263.1">
    <property type="nucleotide sequence ID" value="NZ_JBEGDP010000006.1"/>
</dbReference>
<evidence type="ECO:0000256" key="3">
    <source>
        <dbReference type="ARBA" id="ARBA00022643"/>
    </source>
</evidence>
<dbReference type="PANTHER" id="PTHR10578">
    <property type="entry name" value="S -2-HYDROXY-ACID OXIDASE-RELATED"/>
    <property type="match status" value="1"/>
</dbReference>
<evidence type="ECO:0000313" key="7">
    <source>
        <dbReference type="EMBL" id="MEQ7847089.1"/>
    </source>
</evidence>
<dbReference type="EC" id="1.-.-.-" evidence="7"/>
<comment type="caution">
    <text evidence="7">The sequence shown here is derived from an EMBL/GenBank/DDBJ whole genome shotgun (WGS) entry which is preliminary data.</text>
</comment>
<organism evidence="7 8">
    <name type="scientific">Nocardioides kribbensis</name>
    <dbReference type="NCBI Taxonomy" id="305517"/>
    <lineage>
        <taxon>Bacteria</taxon>
        <taxon>Bacillati</taxon>
        <taxon>Actinomycetota</taxon>
        <taxon>Actinomycetes</taxon>
        <taxon>Propionibacteriales</taxon>
        <taxon>Nocardioidaceae</taxon>
        <taxon>Nocardioides</taxon>
    </lineage>
</organism>
<dbReference type="InterPro" id="IPR000262">
    <property type="entry name" value="FMN-dep_DH"/>
</dbReference>
<dbReference type="GO" id="GO:0016491">
    <property type="term" value="F:oxidoreductase activity"/>
    <property type="evidence" value="ECO:0007669"/>
    <property type="project" value="UniProtKB-KW"/>
</dbReference>
<gene>
    <name evidence="7" type="ORF">V6R90_07340</name>
</gene>
<evidence type="ECO:0000313" key="8">
    <source>
        <dbReference type="Proteomes" id="UP001482520"/>
    </source>
</evidence>
<dbReference type="Gene3D" id="3.20.20.70">
    <property type="entry name" value="Aldolase class I"/>
    <property type="match status" value="1"/>
</dbReference>
<sequence length="347" mass="36268">MPRSWVDGLEARARASLPAPVHEYVAHGAGAGTSRDEAAAAWRDVRFLPHVLHDVTDVGLATEVLGTRLETPVGVAPTSLQRAVHPDGELAMARATAAAGGLMVVSSNAGSTFADIAATGVAWWLQVYLPSDRTLALPLLERAVAAGARAVVLTVDTPVVGSWEPAGDRVWDVVDPAFTRVNFDEGHDTQPGAEKALDLGPHDLDWLAERTGLPVVAKGVLRADDARRCVQAGAAAVWVSNHGGRQLDRAVAPARALPAIVRELADDDAEVYVDGGLGSGTDVLAALGLGADAAFLGRLPLWALVEGEHGVGRLQDRIRAELVEAMRLAGCRRVADARDVVGSPAPV</sequence>
<accession>A0ABV1NX49</accession>
<feature type="domain" description="FMN hydroxy acid dehydrogenase" evidence="6">
    <location>
        <begin position="1"/>
        <end position="347"/>
    </location>
</feature>
<dbReference type="SUPFAM" id="SSF51395">
    <property type="entry name" value="FMN-linked oxidoreductases"/>
    <property type="match status" value="1"/>
</dbReference>
<dbReference type="PANTHER" id="PTHR10578:SF107">
    <property type="entry name" value="2-HYDROXYACID OXIDASE 1"/>
    <property type="match status" value="1"/>
</dbReference>
<dbReference type="Proteomes" id="UP001482520">
    <property type="component" value="Unassembled WGS sequence"/>
</dbReference>
<dbReference type="Pfam" id="PF01070">
    <property type="entry name" value="FMN_dh"/>
    <property type="match status" value="1"/>
</dbReference>
<dbReference type="InterPro" id="IPR037396">
    <property type="entry name" value="FMN_HAD"/>
</dbReference>
<evidence type="ECO:0000256" key="2">
    <source>
        <dbReference type="ARBA" id="ARBA00022630"/>
    </source>
</evidence>
<dbReference type="InterPro" id="IPR013785">
    <property type="entry name" value="Aldolase_TIM"/>
</dbReference>
<evidence type="ECO:0000256" key="1">
    <source>
        <dbReference type="ARBA" id="ARBA00001917"/>
    </source>
</evidence>
<keyword evidence="4 7" id="KW-0560">Oxidoreductase</keyword>
<protein>
    <submittedName>
        <fullName evidence="7">Alpha-hydroxy acid oxidase</fullName>
        <ecNumber evidence="7">1.-.-.-</ecNumber>
    </submittedName>
</protein>